<feature type="compositionally biased region" description="Low complexity" evidence="1">
    <location>
        <begin position="311"/>
        <end position="331"/>
    </location>
</feature>
<feature type="region of interest" description="Disordered" evidence="1">
    <location>
        <begin position="91"/>
        <end position="166"/>
    </location>
</feature>
<dbReference type="EMBL" id="AHHD01000045">
    <property type="protein sequence ID" value="EKG21613.1"/>
    <property type="molecule type" value="Genomic_DNA"/>
</dbReference>
<proteinExistence type="predicted"/>
<feature type="compositionally biased region" description="Basic and acidic residues" evidence="1">
    <location>
        <begin position="153"/>
        <end position="163"/>
    </location>
</feature>
<dbReference type="eggNOG" id="ENOG502S5VM">
    <property type="taxonomic scope" value="Eukaryota"/>
</dbReference>
<organism evidence="2 3">
    <name type="scientific">Macrophomina phaseolina (strain MS6)</name>
    <name type="common">Charcoal rot fungus</name>
    <dbReference type="NCBI Taxonomy" id="1126212"/>
    <lineage>
        <taxon>Eukaryota</taxon>
        <taxon>Fungi</taxon>
        <taxon>Dikarya</taxon>
        <taxon>Ascomycota</taxon>
        <taxon>Pezizomycotina</taxon>
        <taxon>Dothideomycetes</taxon>
        <taxon>Dothideomycetes incertae sedis</taxon>
        <taxon>Botryosphaeriales</taxon>
        <taxon>Botryosphaeriaceae</taxon>
        <taxon>Macrophomina</taxon>
    </lineage>
</organism>
<dbReference type="OrthoDB" id="5361617at2759"/>
<dbReference type="AlphaFoldDB" id="K2S3X1"/>
<evidence type="ECO:0000313" key="3">
    <source>
        <dbReference type="Proteomes" id="UP000007129"/>
    </source>
</evidence>
<dbReference type="Proteomes" id="UP000007129">
    <property type="component" value="Unassembled WGS sequence"/>
</dbReference>
<dbReference type="HOGENOM" id="CLU_647214_0_0_1"/>
<feature type="compositionally biased region" description="Basic and acidic residues" evidence="1">
    <location>
        <begin position="100"/>
        <end position="112"/>
    </location>
</feature>
<dbReference type="VEuPathDB" id="FungiDB:MPH_01047"/>
<dbReference type="InParanoid" id="K2S3X1"/>
<protein>
    <submittedName>
        <fullName evidence="2">Uncharacterized protein</fullName>
    </submittedName>
</protein>
<dbReference type="STRING" id="1126212.K2S3X1"/>
<feature type="compositionally biased region" description="Polar residues" evidence="1">
    <location>
        <begin position="113"/>
        <end position="126"/>
    </location>
</feature>
<evidence type="ECO:0000313" key="2">
    <source>
        <dbReference type="EMBL" id="EKG21613.1"/>
    </source>
</evidence>
<evidence type="ECO:0000256" key="1">
    <source>
        <dbReference type="SAM" id="MobiDB-lite"/>
    </source>
</evidence>
<comment type="caution">
    <text evidence="2">The sequence shown here is derived from an EMBL/GenBank/DDBJ whole genome shotgun (WGS) entry which is preliminary data.</text>
</comment>
<reference evidence="2 3" key="1">
    <citation type="journal article" date="2012" name="BMC Genomics">
        <title>Tools to kill: Genome of one of the most destructive plant pathogenic fungi Macrophomina phaseolina.</title>
        <authorList>
            <person name="Islam M.S."/>
            <person name="Haque M.S."/>
            <person name="Islam M.M."/>
            <person name="Emdad E.M."/>
            <person name="Halim A."/>
            <person name="Hossen Q.M.M."/>
            <person name="Hossain M.Z."/>
            <person name="Ahmed B."/>
            <person name="Rahim S."/>
            <person name="Rahman M.S."/>
            <person name="Alam M.M."/>
            <person name="Hou S."/>
            <person name="Wan X."/>
            <person name="Saito J.A."/>
            <person name="Alam M."/>
        </authorList>
    </citation>
    <scope>NUCLEOTIDE SEQUENCE [LARGE SCALE GENOMIC DNA]</scope>
    <source>
        <strain evidence="2 3">MS6</strain>
    </source>
</reference>
<accession>K2S3X1</accession>
<name>K2S3X1_MACPH</name>
<sequence>MRLFVPLYTLEQVDRLKRAGGKPAIDAQEALQWLDDVTSIPEVQAAGLVQLQGGDEIYRTWEEVESFLLPETLLSMTESADEADELADELNNSLGSLGSHGDKASESSHEGNSESPRSTYSATSPGLLNATPYKAETAVNKNGKARSRNSSRANKDGKPEQKRKSVVPALLQPFFNHVIWRIHHEQNPDIPPESFILLTNDPRKQAIAQRFSVRAKRLEQMRDIIGREERDFKNRQAWIKKEEQEAIAPPNELKSEDEDEVVFKRTPASKSKAGQQPVFDPNEFGRSQHAPTPRGGGRGGRGAHRGRGNFTTPAPSTPRAPATAPRSAEPTGPIDPDSYARPPPVTRSLRGGRRKLWEPA</sequence>
<gene>
    <name evidence="2" type="ORF">MPH_01047</name>
</gene>
<feature type="region of interest" description="Disordered" evidence="1">
    <location>
        <begin position="242"/>
        <end position="360"/>
    </location>
</feature>